<comment type="caution">
    <text evidence="1">The sequence shown here is derived from an EMBL/GenBank/DDBJ whole genome shotgun (WGS) entry which is preliminary data.</text>
</comment>
<dbReference type="PANTHER" id="PTHR11803:SF39">
    <property type="entry name" value="2-IMINOBUTANOATE_2-IMINOPROPANOATE DEAMINASE"/>
    <property type="match status" value="1"/>
</dbReference>
<accession>A0ABT2HW99</accession>
<dbReference type="RefSeq" id="WP_206394532.1">
    <property type="nucleotide sequence ID" value="NZ_JAFDPW010000001.1"/>
</dbReference>
<name>A0ABT2HW99_9MICO</name>
<organism evidence="1 2">
    <name type="scientific">Pseudoclavibacter albus</name>
    <dbReference type="NCBI Taxonomy" id="272241"/>
    <lineage>
        <taxon>Bacteria</taxon>
        <taxon>Bacillati</taxon>
        <taxon>Actinomycetota</taxon>
        <taxon>Actinomycetes</taxon>
        <taxon>Micrococcales</taxon>
        <taxon>Microbacteriaceae</taxon>
        <taxon>Pseudoclavibacter</taxon>
    </lineage>
</organism>
<dbReference type="EMBL" id="JALXSQ010000012">
    <property type="protein sequence ID" value="MCT2042598.1"/>
    <property type="molecule type" value="Genomic_DNA"/>
</dbReference>
<evidence type="ECO:0000313" key="1">
    <source>
        <dbReference type="EMBL" id="MCT2042598.1"/>
    </source>
</evidence>
<protein>
    <submittedName>
        <fullName evidence="1">Rid family hydrolase</fullName>
    </submittedName>
</protein>
<evidence type="ECO:0000313" key="2">
    <source>
        <dbReference type="Proteomes" id="UP001525379"/>
    </source>
</evidence>
<dbReference type="Gene3D" id="3.30.1330.40">
    <property type="entry name" value="RutC-like"/>
    <property type="match status" value="3"/>
</dbReference>
<keyword evidence="2" id="KW-1185">Reference proteome</keyword>
<dbReference type="InterPro" id="IPR006175">
    <property type="entry name" value="YjgF/YER057c/UK114"/>
</dbReference>
<dbReference type="InterPro" id="IPR035959">
    <property type="entry name" value="RutC-like_sf"/>
</dbReference>
<dbReference type="SUPFAM" id="SSF55298">
    <property type="entry name" value="YjgF-like"/>
    <property type="match status" value="3"/>
</dbReference>
<dbReference type="CDD" id="cd00448">
    <property type="entry name" value="YjgF_YER057c_UK114_family"/>
    <property type="match status" value="3"/>
</dbReference>
<dbReference type="Proteomes" id="UP001525379">
    <property type="component" value="Unassembled WGS sequence"/>
</dbReference>
<dbReference type="Pfam" id="PF01042">
    <property type="entry name" value="Ribonuc_L-PSP"/>
    <property type="match status" value="3"/>
</dbReference>
<reference evidence="1 2" key="1">
    <citation type="submission" date="2022-04" db="EMBL/GenBank/DDBJ databases">
        <title>Human microbiome associated bacterial genomes.</title>
        <authorList>
            <person name="Sandstrom S."/>
            <person name="Salamzade R."/>
            <person name="Kalan L.R."/>
        </authorList>
    </citation>
    <scope>NUCLEOTIDE SEQUENCE [LARGE SCALE GENOMIC DNA]</scope>
    <source>
        <strain evidence="2">p3-SID1799</strain>
    </source>
</reference>
<proteinExistence type="predicted"/>
<gene>
    <name evidence="1" type="ORF">M3D15_04515</name>
</gene>
<dbReference type="PANTHER" id="PTHR11803">
    <property type="entry name" value="2-IMINOBUTANOATE/2-IMINOPROPANOATE DEAMINASE RIDA"/>
    <property type="match status" value="1"/>
</dbReference>
<dbReference type="GO" id="GO:0016787">
    <property type="term" value="F:hydrolase activity"/>
    <property type="evidence" value="ECO:0007669"/>
    <property type="project" value="UniProtKB-KW"/>
</dbReference>
<sequence>MTAFNEVLARNTDQAPKVESASQTVAFSHYNHFSTILPIDPATGELVEGGALEQATRSFESLKAILESIDRELDDVVRITVLLTDIADLEAVNEAQKKFYGEYFPTRTVIAVQELQKGAKLAIEAVVSHGLGTIPNAPQADDLVKLARNTDRAPKCEVATQTVAFSHYNNISAQLGINPETGKLVEGGVEAEAKQALDNIKAILESVDAPFDDIVKITIFLKDLADLGAVDTVYSTFFPDSAIARAVAYVPARTVVEVADLPHGARVSVEAVVSHGDGTPPQAVEDRHGIVIWASNTDDAPRSELSTQTVAFSHYNNLSAQIGVDLEGKLVEGGVAAEAKQALEHIKAIVEHIDHKLADIVKINLYLTDLADLAAVEEVYGEYFPEGTPARRVVKVGKLAEGASVMIDAVVSNAEGTPRK</sequence>
<keyword evidence="1" id="KW-0378">Hydrolase</keyword>